<dbReference type="EMBL" id="JACJVQ010000019">
    <property type="protein sequence ID" value="MBB6636925.1"/>
    <property type="molecule type" value="Genomic_DNA"/>
</dbReference>
<keyword evidence="2" id="KW-1185">Reference proteome</keyword>
<name>A0A841T2T5_9BACL</name>
<protein>
    <submittedName>
        <fullName evidence="1">Uncharacterized protein</fullName>
    </submittedName>
</protein>
<sequence>MTVQQKAMYFMGRPVGVSLRNGQGASGILCNVNNGQLYLLQYLYQTQFATFHYPLSEVSDVIPYPACG</sequence>
<gene>
    <name evidence="1" type="ORF">H7B67_22590</name>
</gene>
<evidence type="ECO:0000313" key="2">
    <source>
        <dbReference type="Proteomes" id="UP000535838"/>
    </source>
</evidence>
<evidence type="ECO:0000313" key="1">
    <source>
        <dbReference type="EMBL" id="MBB6636925.1"/>
    </source>
</evidence>
<dbReference type="AlphaFoldDB" id="A0A841T2T5"/>
<accession>A0A841T2T5</accession>
<reference evidence="1 2" key="1">
    <citation type="submission" date="2020-08" db="EMBL/GenBank/DDBJ databases">
        <title>Cohnella phylogeny.</title>
        <authorList>
            <person name="Dunlap C."/>
        </authorList>
    </citation>
    <scope>NUCLEOTIDE SEQUENCE [LARGE SCALE GENOMIC DNA]</scope>
    <source>
        <strain evidence="1 2">DSM 25241</strain>
    </source>
</reference>
<organism evidence="1 2">
    <name type="scientific">Cohnella thailandensis</name>
    <dbReference type="NCBI Taxonomy" id="557557"/>
    <lineage>
        <taxon>Bacteria</taxon>
        <taxon>Bacillati</taxon>
        <taxon>Bacillota</taxon>
        <taxon>Bacilli</taxon>
        <taxon>Bacillales</taxon>
        <taxon>Paenibacillaceae</taxon>
        <taxon>Cohnella</taxon>
    </lineage>
</organism>
<proteinExistence type="predicted"/>
<comment type="caution">
    <text evidence="1">The sequence shown here is derived from an EMBL/GenBank/DDBJ whole genome shotgun (WGS) entry which is preliminary data.</text>
</comment>
<dbReference type="Proteomes" id="UP000535838">
    <property type="component" value="Unassembled WGS sequence"/>
</dbReference>